<evidence type="ECO:0000313" key="8">
    <source>
        <dbReference type="Proteomes" id="UP000308730"/>
    </source>
</evidence>
<keyword evidence="4" id="KW-0378">Hydrolase</keyword>
<evidence type="ECO:0000256" key="1">
    <source>
        <dbReference type="ARBA" id="ARBA00007447"/>
    </source>
</evidence>
<comment type="caution">
    <text evidence="7">The sequence shown here is derived from an EMBL/GenBank/DDBJ whole genome shotgun (WGS) entry which is preliminary data.</text>
</comment>
<feature type="active site" evidence="3">
    <location>
        <position position="107"/>
    </location>
</feature>
<protein>
    <recommendedName>
        <fullName evidence="6">Peptidase A1 domain-containing protein</fullName>
    </recommendedName>
</protein>
<dbReference type="PANTHER" id="PTHR47966:SF51">
    <property type="entry name" value="BETA-SITE APP-CLEAVING ENZYME, ISOFORM A-RELATED"/>
    <property type="match status" value="1"/>
</dbReference>
<dbReference type="OrthoDB" id="660550at2759"/>
<organism evidence="7 8">
    <name type="scientific">Antrodiella citrinella</name>
    <dbReference type="NCBI Taxonomy" id="2447956"/>
    <lineage>
        <taxon>Eukaryota</taxon>
        <taxon>Fungi</taxon>
        <taxon>Dikarya</taxon>
        <taxon>Basidiomycota</taxon>
        <taxon>Agaricomycotina</taxon>
        <taxon>Agaricomycetes</taxon>
        <taxon>Polyporales</taxon>
        <taxon>Steccherinaceae</taxon>
        <taxon>Antrodiella</taxon>
    </lineage>
</organism>
<gene>
    <name evidence="7" type="ORF">EUX98_g7217</name>
</gene>
<evidence type="ECO:0000313" key="7">
    <source>
        <dbReference type="EMBL" id="THH26965.1"/>
    </source>
</evidence>
<dbReference type="CDD" id="cd05471">
    <property type="entry name" value="pepsin_like"/>
    <property type="match status" value="1"/>
</dbReference>
<evidence type="ECO:0000256" key="4">
    <source>
        <dbReference type="RuleBase" id="RU000454"/>
    </source>
</evidence>
<dbReference type="InterPro" id="IPR021109">
    <property type="entry name" value="Peptidase_aspartic_dom_sf"/>
</dbReference>
<keyword evidence="5" id="KW-0732">Signal</keyword>
<comment type="similarity">
    <text evidence="1 4">Belongs to the peptidase A1 family.</text>
</comment>
<feature type="signal peptide" evidence="5">
    <location>
        <begin position="1"/>
        <end position="16"/>
    </location>
</feature>
<dbReference type="Pfam" id="PF00026">
    <property type="entry name" value="Asp"/>
    <property type="match status" value="1"/>
</dbReference>
<dbReference type="GO" id="GO:0004190">
    <property type="term" value="F:aspartic-type endopeptidase activity"/>
    <property type="evidence" value="ECO:0007669"/>
    <property type="project" value="UniProtKB-KW"/>
</dbReference>
<dbReference type="PANTHER" id="PTHR47966">
    <property type="entry name" value="BETA-SITE APP-CLEAVING ENZYME, ISOFORM A-RELATED"/>
    <property type="match status" value="1"/>
</dbReference>
<evidence type="ECO:0000256" key="3">
    <source>
        <dbReference type="PIRSR" id="PIRSR601461-1"/>
    </source>
</evidence>
<evidence type="ECO:0000259" key="6">
    <source>
        <dbReference type="PROSITE" id="PS51767"/>
    </source>
</evidence>
<sequence>MFPGAILLTTVALALAATANPILYNPRRSGAPITLKSAKRVNATGTFNLVVRDQARAKGLKAKAANPKLAFKQAGIVGSIPATNQAVDYTVEVQIGNPPTTYTLLVDTGSSNTWVGSGQSFIETSTSIQTNDQVAVQYGIGDMQGTEFNDKLSLDAGLNVFGQSIGVAISSSGFDDVDGILGIGPNDLTIGTLSPDTTTAIPTVTDNLFSQAVISQNQVAISFEPTVDLSVQNGEITFGGTDSSKFVGSINLAPLTTTQPAANFWGIDQSIRFGNTQILQTTAGIVDTGTTLTLIASDAFAQYQTLTGGVISSTGLLQISSAQFSALKSLFFTVNNVDYEFTADAQVWPRALNGAIGGQPDDIFLVVADIGTPSGSGLDFINGFTFLERFYSVFDTANKKVGLANTPFTRATTNFNSV</sequence>
<name>A0A4S4MMN1_9APHY</name>
<dbReference type="SUPFAM" id="SSF50630">
    <property type="entry name" value="Acid proteases"/>
    <property type="match status" value="1"/>
</dbReference>
<dbReference type="Gene3D" id="2.40.70.10">
    <property type="entry name" value="Acid Proteases"/>
    <property type="match status" value="2"/>
</dbReference>
<evidence type="ECO:0000256" key="2">
    <source>
        <dbReference type="ARBA" id="ARBA00022750"/>
    </source>
</evidence>
<dbReference type="GO" id="GO:0006508">
    <property type="term" value="P:proteolysis"/>
    <property type="evidence" value="ECO:0007669"/>
    <property type="project" value="UniProtKB-KW"/>
</dbReference>
<feature type="chain" id="PRO_5020852740" description="Peptidase A1 domain-containing protein" evidence="5">
    <location>
        <begin position="17"/>
        <end position="418"/>
    </location>
</feature>
<keyword evidence="8" id="KW-1185">Reference proteome</keyword>
<dbReference type="InterPro" id="IPR034164">
    <property type="entry name" value="Pepsin-like_dom"/>
</dbReference>
<dbReference type="InterPro" id="IPR033121">
    <property type="entry name" value="PEPTIDASE_A1"/>
</dbReference>
<dbReference type="PROSITE" id="PS00141">
    <property type="entry name" value="ASP_PROTEASE"/>
    <property type="match status" value="2"/>
</dbReference>
<proteinExistence type="inferred from homology"/>
<accession>A0A4S4MMN1</accession>
<evidence type="ECO:0000256" key="5">
    <source>
        <dbReference type="SAM" id="SignalP"/>
    </source>
</evidence>
<keyword evidence="2 4" id="KW-0064">Aspartyl protease</keyword>
<feature type="active site" evidence="3">
    <location>
        <position position="287"/>
    </location>
</feature>
<reference evidence="7 8" key="1">
    <citation type="submission" date="2019-02" db="EMBL/GenBank/DDBJ databases">
        <title>Genome sequencing of the rare red list fungi Antrodiella citrinella (Flaviporus citrinellus).</title>
        <authorList>
            <person name="Buettner E."/>
            <person name="Kellner H."/>
        </authorList>
    </citation>
    <scope>NUCLEOTIDE SEQUENCE [LARGE SCALE GENOMIC DNA]</scope>
    <source>
        <strain evidence="7 8">DSM 108506</strain>
    </source>
</reference>
<keyword evidence="4" id="KW-0645">Protease</keyword>
<dbReference type="AlphaFoldDB" id="A0A4S4MMN1"/>
<dbReference type="Proteomes" id="UP000308730">
    <property type="component" value="Unassembled WGS sequence"/>
</dbReference>
<dbReference type="PRINTS" id="PR00792">
    <property type="entry name" value="PEPSIN"/>
</dbReference>
<dbReference type="InterPro" id="IPR001969">
    <property type="entry name" value="Aspartic_peptidase_AS"/>
</dbReference>
<feature type="domain" description="Peptidase A1" evidence="6">
    <location>
        <begin position="89"/>
        <end position="404"/>
    </location>
</feature>
<dbReference type="PROSITE" id="PS51767">
    <property type="entry name" value="PEPTIDASE_A1"/>
    <property type="match status" value="1"/>
</dbReference>
<dbReference type="EMBL" id="SGPM01000292">
    <property type="protein sequence ID" value="THH26965.1"/>
    <property type="molecule type" value="Genomic_DNA"/>
</dbReference>
<dbReference type="InterPro" id="IPR001461">
    <property type="entry name" value="Aspartic_peptidase_A1"/>
</dbReference>